<keyword evidence="8" id="KW-1185">Reference proteome</keyword>
<comment type="caution">
    <text evidence="7">The sequence shown here is derived from an EMBL/GenBank/DDBJ whole genome shotgun (WGS) entry which is preliminary data.</text>
</comment>
<comment type="similarity">
    <text evidence="1">Belongs to the glycosyltransferase GT106 family.</text>
</comment>
<evidence type="ECO:0000256" key="3">
    <source>
        <dbReference type="ARBA" id="ARBA00022679"/>
    </source>
</evidence>
<dbReference type="EMBL" id="VEPZ02001737">
    <property type="protein sequence ID" value="KAE8659773.1"/>
    <property type="molecule type" value="Genomic_DNA"/>
</dbReference>
<evidence type="ECO:0000256" key="6">
    <source>
        <dbReference type="ARBA" id="ARBA00030350"/>
    </source>
</evidence>
<sequence>MAGNCSCCFCLETHVLINVTGNLMGKNGYIMITADAGINQQRVACALHLLKPSPIVKEVPDELMSLDLEVTDVDVMKESKPSFYLKNIRPILLQKKVVHFVGFGNRLAFDPIPFQLQYQTRNNRATKPSRYQALHLRFEMDMVAHSLCEFGGGEEQRQELEAFRQIHFPALMELEKTGKLPSPAMLRSEGLCPLTPEEAVLMLAALGSLAAGPSRRNNYFGISSFHHAQVANASLDFIACTAADAFAMTDSGS</sequence>
<keyword evidence="3" id="KW-0808">Transferase</keyword>
<dbReference type="PANTHER" id="PTHR31933:SF9">
    <property type="entry name" value="O-FUCOSYLTRANSFERASE 2"/>
    <property type="match status" value="1"/>
</dbReference>
<evidence type="ECO:0000256" key="2">
    <source>
        <dbReference type="ARBA" id="ARBA00022676"/>
    </source>
</evidence>
<keyword evidence="5" id="KW-0119">Carbohydrate metabolism</keyword>
<evidence type="ECO:0000313" key="7">
    <source>
        <dbReference type="EMBL" id="KAE8659773.1"/>
    </source>
</evidence>
<dbReference type="InterPro" id="IPR052272">
    <property type="entry name" value="GT106_glycosyltransferase"/>
</dbReference>
<name>A0A6A2WJX2_HIBSY</name>
<evidence type="ECO:0000256" key="5">
    <source>
        <dbReference type="ARBA" id="ARBA00023277"/>
    </source>
</evidence>
<dbReference type="GO" id="GO:0006004">
    <property type="term" value="P:fucose metabolic process"/>
    <property type="evidence" value="ECO:0007669"/>
    <property type="project" value="UniProtKB-KW"/>
</dbReference>
<dbReference type="PANTHER" id="PTHR31933">
    <property type="entry name" value="O-FUCOSYLTRANSFERASE 2-RELATED"/>
    <property type="match status" value="1"/>
</dbReference>
<reference evidence="7" key="1">
    <citation type="submission" date="2019-09" db="EMBL/GenBank/DDBJ databases">
        <title>Draft genome information of white flower Hibiscus syriacus.</title>
        <authorList>
            <person name="Kim Y.-M."/>
        </authorList>
    </citation>
    <scope>NUCLEOTIDE SEQUENCE [LARGE SCALE GENOMIC DNA]</scope>
    <source>
        <strain evidence="7">YM2019G1</strain>
    </source>
</reference>
<dbReference type="GO" id="GO:0016757">
    <property type="term" value="F:glycosyltransferase activity"/>
    <property type="evidence" value="ECO:0007669"/>
    <property type="project" value="UniProtKB-KW"/>
</dbReference>
<evidence type="ECO:0000256" key="1">
    <source>
        <dbReference type="ARBA" id="ARBA00007737"/>
    </source>
</evidence>
<gene>
    <name evidence="7" type="ORF">F3Y22_tig00116962pilonHSYRG01066</name>
</gene>
<dbReference type="Pfam" id="PF10250">
    <property type="entry name" value="O-FucT"/>
    <property type="match status" value="2"/>
</dbReference>
<dbReference type="Proteomes" id="UP000436088">
    <property type="component" value="Unassembled WGS sequence"/>
</dbReference>
<keyword evidence="4" id="KW-0294">Fucose metabolism</keyword>
<dbReference type="AlphaFoldDB" id="A0A6A2WJX2"/>
<protein>
    <recommendedName>
        <fullName evidence="6">O-fucosyltransferase family protein</fullName>
    </recommendedName>
</protein>
<dbReference type="InterPro" id="IPR019378">
    <property type="entry name" value="GDP-Fuc_O-FucTrfase"/>
</dbReference>
<accession>A0A6A2WJX2</accession>
<evidence type="ECO:0000256" key="4">
    <source>
        <dbReference type="ARBA" id="ARBA00023253"/>
    </source>
</evidence>
<proteinExistence type="inferred from homology"/>
<evidence type="ECO:0000313" key="8">
    <source>
        <dbReference type="Proteomes" id="UP000436088"/>
    </source>
</evidence>
<organism evidence="7 8">
    <name type="scientific">Hibiscus syriacus</name>
    <name type="common">Rose of Sharon</name>
    <dbReference type="NCBI Taxonomy" id="106335"/>
    <lineage>
        <taxon>Eukaryota</taxon>
        <taxon>Viridiplantae</taxon>
        <taxon>Streptophyta</taxon>
        <taxon>Embryophyta</taxon>
        <taxon>Tracheophyta</taxon>
        <taxon>Spermatophyta</taxon>
        <taxon>Magnoliopsida</taxon>
        <taxon>eudicotyledons</taxon>
        <taxon>Gunneridae</taxon>
        <taxon>Pentapetalae</taxon>
        <taxon>rosids</taxon>
        <taxon>malvids</taxon>
        <taxon>Malvales</taxon>
        <taxon>Malvaceae</taxon>
        <taxon>Malvoideae</taxon>
        <taxon>Hibiscus</taxon>
    </lineage>
</organism>
<keyword evidence="2" id="KW-0328">Glycosyltransferase</keyword>